<feature type="domain" description="L,D-TPase catalytic" evidence="8">
    <location>
        <begin position="356"/>
        <end position="536"/>
    </location>
</feature>
<sequence>MTKRLFLAISFFMLIMCGCNLDKSDSLDYLNLSYFQKMSDPRFVIDGEKVHKRLLKLCVERSVHSAKDSALYHYYAKEGSSLWLTSYGDWTRIEQLLYWLENSRVHGLNPEKFSVSKIKANFRKLRSLEIKKTDNINKLLAELEYDLSAAYLRYVCGMSYGFVSPGRVLNNIDEAELKPGEVRDSLAPPKMKIYYSIPLKRYNRKFVNNALDAVKGDLNTFMMTVQPKDPFYLRLQKEYVRLAAQKSNSFKEIPDIGKLVLKEGDVNEVLPLIAERLMNLGYLTRIEHAESIYSSLSSDLLNAVNEFRRSNNMPVNNTIGSYTIGMLNRPLSYYKNILAVNMERVRWQKRMSKGSKYVEVNIANFTLKAVDERVDSLLEMKVCCGTYENKTPLLASKIVYMQMNPYWNVPQSIIRKEIIPSFLADPAYFEKHQMKVYDTEGNEVNPLSVKWTSYENEVIPFSVKQEKGEGNSLGRLIFRFPNAFAVYLHDTPSRWAFMKENRALSHGCVRLEKPLDFAFFLLKKKDEKVMDKIRIAIDVPPKTKQGKELLELPEYKPMKAFSFPEAVPLFLDYYTIVMSKDGKLNYCDDIYKFDRPLLKELRKI</sequence>
<dbReference type="RefSeq" id="WP_073399689.1">
    <property type="nucleotide sequence ID" value="NZ_FQTV01000004.1"/>
</dbReference>
<dbReference type="Proteomes" id="UP000184509">
    <property type="component" value="Unassembled WGS sequence"/>
</dbReference>
<dbReference type="EMBL" id="FQTV01000004">
    <property type="protein sequence ID" value="SHE92095.1"/>
    <property type="molecule type" value="Genomic_DNA"/>
</dbReference>
<evidence type="ECO:0000313" key="10">
    <source>
        <dbReference type="Proteomes" id="UP000184509"/>
    </source>
</evidence>
<dbReference type="UniPathway" id="UPA00219"/>
<evidence type="ECO:0000256" key="2">
    <source>
        <dbReference type="ARBA" id="ARBA00005992"/>
    </source>
</evidence>
<evidence type="ECO:0000313" key="9">
    <source>
        <dbReference type="EMBL" id="SHE92095.1"/>
    </source>
</evidence>
<dbReference type="GO" id="GO:0004180">
    <property type="term" value="F:carboxypeptidase activity"/>
    <property type="evidence" value="ECO:0007669"/>
    <property type="project" value="UniProtKB-ARBA"/>
</dbReference>
<dbReference type="PROSITE" id="PS51257">
    <property type="entry name" value="PROKAR_LIPOPROTEIN"/>
    <property type="match status" value="1"/>
</dbReference>
<name>A0A1M4XF00_9BACE</name>
<gene>
    <name evidence="9" type="ORF">SAMN05444405_10420</name>
</gene>
<evidence type="ECO:0000256" key="1">
    <source>
        <dbReference type="ARBA" id="ARBA00004752"/>
    </source>
</evidence>
<evidence type="ECO:0000256" key="3">
    <source>
        <dbReference type="ARBA" id="ARBA00022679"/>
    </source>
</evidence>
<dbReference type="Pfam" id="PF03734">
    <property type="entry name" value="YkuD"/>
    <property type="match status" value="1"/>
</dbReference>
<dbReference type="InterPro" id="IPR005490">
    <property type="entry name" value="LD_TPept_cat_dom"/>
</dbReference>
<dbReference type="CDD" id="cd16913">
    <property type="entry name" value="YkuD_like"/>
    <property type="match status" value="1"/>
</dbReference>
<dbReference type="PROSITE" id="PS52029">
    <property type="entry name" value="LD_TPASE"/>
    <property type="match status" value="1"/>
</dbReference>
<dbReference type="InterPro" id="IPR038063">
    <property type="entry name" value="Transpep_catalytic_dom"/>
</dbReference>
<dbReference type="SUPFAM" id="SSF141523">
    <property type="entry name" value="L,D-transpeptidase catalytic domain-like"/>
    <property type="match status" value="1"/>
</dbReference>
<dbReference type="GO" id="GO:0071555">
    <property type="term" value="P:cell wall organization"/>
    <property type="evidence" value="ECO:0007669"/>
    <property type="project" value="UniProtKB-UniRule"/>
</dbReference>
<reference evidence="9 10" key="1">
    <citation type="submission" date="2016-11" db="EMBL/GenBank/DDBJ databases">
        <authorList>
            <person name="Jaros S."/>
            <person name="Januszkiewicz K."/>
            <person name="Wedrychowicz H."/>
        </authorList>
    </citation>
    <scope>NUCLEOTIDE SEQUENCE [LARGE SCALE GENOMIC DNA]</scope>
    <source>
        <strain evidence="9 10">DSM 26991</strain>
    </source>
</reference>
<proteinExistence type="inferred from homology"/>
<dbReference type="PANTHER" id="PTHR41533:SF2">
    <property type="entry name" value="BLR7131 PROTEIN"/>
    <property type="match status" value="1"/>
</dbReference>
<dbReference type="GO" id="GO:0016740">
    <property type="term" value="F:transferase activity"/>
    <property type="evidence" value="ECO:0007669"/>
    <property type="project" value="UniProtKB-KW"/>
</dbReference>
<dbReference type="InterPro" id="IPR045380">
    <property type="entry name" value="LD_TPept_scaffold_dom"/>
</dbReference>
<comment type="pathway">
    <text evidence="1 7">Cell wall biogenesis; peptidoglycan biosynthesis.</text>
</comment>
<organism evidence="9 10">
    <name type="scientific">Bacteroides luti</name>
    <dbReference type="NCBI Taxonomy" id="1297750"/>
    <lineage>
        <taxon>Bacteria</taxon>
        <taxon>Pseudomonadati</taxon>
        <taxon>Bacteroidota</taxon>
        <taxon>Bacteroidia</taxon>
        <taxon>Bacteroidales</taxon>
        <taxon>Bacteroidaceae</taxon>
        <taxon>Bacteroides</taxon>
    </lineage>
</organism>
<accession>A0A1M4XF00</accession>
<keyword evidence="10" id="KW-1185">Reference proteome</keyword>
<dbReference type="PANTHER" id="PTHR41533">
    <property type="entry name" value="L,D-TRANSPEPTIDASE HI_1667-RELATED"/>
    <property type="match status" value="1"/>
</dbReference>
<dbReference type="InterPro" id="IPR052905">
    <property type="entry name" value="LD-transpeptidase_YkuD-like"/>
</dbReference>
<protein>
    <submittedName>
        <fullName evidence="9">Murein L,D-transpeptidase YcbB/YkuD</fullName>
    </submittedName>
</protein>
<dbReference type="Pfam" id="PF20142">
    <property type="entry name" value="Scaffold"/>
    <property type="match status" value="1"/>
</dbReference>
<dbReference type="STRING" id="1297750.SAMN05444405_10420"/>
<dbReference type="Gene3D" id="2.40.440.10">
    <property type="entry name" value="L,D-transpeptidase catalytic domain-like"/>
    <property type="match status" value="1"/>
</dbReference>
<keyword evidence="6 7" id="KW-0961">Cell wall biogenesis/degradation</keyword>
<keyword evidence="5 7" id="KW-0573">Peptidoglycan synthesis</keyword>
<evidence type="ECO:0000256" key="7">
    <source>
        <dbReference type="PROSITE-ProRule" id="PRU01373"/>
    </source>
</evidence>
<evidence type="ECO:0000256" key="6">
    <source>
        <dbReference type="ARBA" id="ARBA00023316"/>
    </source>
</evidence>
<evidence type="ECO:0000259" key="8">
    <source>
        <dbReference type="PROSITE" id="PS52029"/>
    </source>
</evidence>
<dbReference type="AlphaFoldDB" id="A0A1M4XF00"/>
<evidence type="ECO:0000256" key="4">
    <source>
        <dbReference type="ARBA" id="ARBA00022960"/>
    </source>
</evidence>
<dbReference type="GO" id="GO:0009252">
    <property type="term" value="P:peptidoglycan biosynthetic process"/>
    <property type="evidence" value="ECO:0007669"/>
    <property type="project" value="UniProtKB-UniPathway"/>
</dbReference>
<keyword evidence="4 7" id="KW-0133">Cell shape</keyword>
<comment type="similarity">
    <text evidence="2">Belongs to the YkuD family.</text>
</comment>
<dbReference type="OrthoDB" id="9778545at2"/>
<keyword evidence="3" id="KW-0808">Transferase</keyword>
<feature type="active site" description="Proton donor/acceptor" evidence="7">
    <location>
        <position position="489"/>
    </location>
</feature>
<dbReference type="GO" id="GO:0008360">
    <property type="term" value="P:regulation of cell shape"/>
    <property type="evidence" value="ECO:0007669"/>
    <property type="project" value="UniProtKB-UniRule"/>
</dbReference>
<feature type="active site" description="Nucleophile" evidence="7">
    <location>
        <position position="508"/>
    </location>
</feature>
<evidence type="ECO:0000256" key="5">
    <source>
        <dbReference type="ARBA" id="ARBA00022984"/>
    </source>
</evidence>